<evidence type="ECO:0000256" key="2">
    <source>
        <dbReference type="SAM" id="SignalP"/>
    </source>
</evidence>
<dbReference type="Proteomes" id="UP001558713">
    <property type="component" value="Unassembled WGS sequence"/>
</dbReference>
<keyword evidence="5" id="KW-1185">Reference proteome</keyword>
<organism evidence="4 5">
    <name type="scientific">Cardamine amara subsp. amara</name>
    <dbReference type="NCBI Taxonomy" id="228776"/>
    <lineage>
        <taxon>Eukaryota</taxon>
        <taxon>Viridiplantae</taxon>
        <taxon>Streptophyta</taxon>
        <taxon>Embryophyta</taxon>
        <taxon>Tracheophyta</taxon>
        <taxon>Spermatophyta</taxon>
        <taxon>Magnoliopsida</taxon>
        <taxon>eudicotyledons</taxon>
        <taxon>Gunneridae</taxon>
        <taxon>Pentapetalae</taxon>
        <taxon>rosids</taxon>
        <taxon>malvids</taxon>
        <taxon>Brassicales</taxon>
        <taxon>Brassicaceae</taxon>
        <taxon>Cardamineae</taxon>
        <taxon>Cardamine</taxon>
    </lineage>
</organism>
<evidence type="ECO:0000259" key="3">
    <source>
        <dbReference type="Pfam" id="PF03078"/>
    </source>
</evidence>
<dbReference type="Pfam" id="PF03078">
    <property type="entry name" value="ATHILA"/>
    <property type="match status" value="1"/>
</dbReference>
<name>A0ABD1BJ22_CARAN</name>
<protein>
    <recommendedName>
        <fullName evidence="3">Arabidopsis retrotransposon Orf1 C-terminal domain-containing protein</fullName>
    </recommendedName>
</protein>
<reference evidence="4 5" key="1">
    <citation type="submission" date="2024-04" db="EMBL/GenBank/DDBJ databases">
        <title>Genome assembly C_amara_ONT_v2.</title>
        <authorList>
            <person name="Yant L."/>
            <person name="Moore C."/>
            <person name="Slenker M."/>
        </authorList>
    </citation>
    <scope>NUCLEOTIDE SEQUENCE [LARGE SCALE GENOMIC DNA]</scope>
    <source>
        <tissue evidence="4">Leaf</tissue>
    </source>
</reference>
<evidence type="ECO:0000313" key="5">
    <source>
        <dbReference type="Proteomes" id="UP001558713"/>
    </source>
</evidence>
<sequence>MTPNMICHILHLLTAAAEGGYSVGVTELLEFFSARSVKGGTVTSPSIPMMTDRLHKVAQEGHLTFMCKGVWYWISIPDRCGIYGFKRYATQAILDTEWDQANIFWSYIGHGTYDSKITKQTDVRHPAMRYVLRVLGNTLLCRSDPSKMRKSDLMLLYLGLHHMFPEELWAYTKPNRDLNLGAVFANHITTLKIKAFSSKQFESVGCLLTPIFSHIGIVMFNASLNTSRIVMNHAYLRHVTWIKNDNIWIFTDSDGHVWNIKLPKQSLTEIRDDYTCIFLHPDQSLLSPPTSHKFCRGSSSSATPAAIKNEEVEEFSGGPIPNTEIPEPPAGYADDGPVFRKYMVNTMRKMWQILEAGVTCTRTTQSRRRCRSPTPEQYTPPCDDAFATDEDA</sequence>
<feature type="signal peptide" evidence="2">
    <location>
        <begin position="1"/>
        <end position="19"/>
    </location>
</feature>
<comment type="caution">
    <text evidence="4">The sequence shown here is derived from an EMBL/GenBank/DDBJ whole genome shotgun (WGS) entry which is preliminary data.</text>
</comment>
<evidence type="ECO:0000256" key="1">
    <source>
        <dbReference type="SAM" id="MobiDB-lite"/>
    </source>
</evidence>
<feature type="domain" description="Arabidopsis retrotransposon Orf1 C-terminal" evidence="3">
    <location>
        <begin position="58"/>
        <end position="292"/>
    </location>
</feature>
<keyword evidence="2" id="KW-0732">Signal</keyword>
<proteinExistence type="predicted"/>
<feature type="chain" id="PRO_5044855780" description="Arabidopsis retrotransposon Orf1 C-terminal domain-containing protein" evidence="2">
    <location>
        <begin position="20"/>
        <end position="392"/>
    </location>
</feature>
<dbReference type="AlphaFoldDB" id="A0ABD1BJ22"/>
<dbReference type="EMBL" id="JBANAX010000249">
    <property type="protein sequence ID" value="KAL1217225.1"/>
    <property type="molecule type" value="Genomic_DNA"/>
</dbReference>
<accession>A0ABD1BJ22</accession>
<dbReference type="InterPro" id="IPR004312">
    <property type="entry name" value="ATHILA_Orf1_C"/>
</dbReference>
<feature type="region of interest" description="Disordered" evidence="1">
    <location>
        <begin position="364"/>
        <end position="392"/>
    </location>
</feature>
<evidence type="ECO:0000313" key="4">
    <source>
        <dbReference type="EMBL" id="KAL1217225.1"/>
    </source>
</evidence>
<gene>
    <name evidence="4" type="ORF">V5N11_013518</name>
</gene>